<keyword evidence="9" id="KW-1185">Reference proteome</keyword>
<accession>A0ABU1SAF4</accession>
<feature type="transmembrane region" description="Helical" evidence="6">
    <location>
        <begin position="206"/>
        <end position="226"/>
    </location>
</feature>
<evidence type="ECO:0000256" key="1">
    <source>
        <dbReference type="ARBA" id="ARBA00004651"/>
    </source>
</evidence>
<dbReference type="SUPFAM" id="SSF103473">
    <property type="entry name" value="MFS general substrate transporter"/>
    <property type="match status" value="1"/>
</dbReference>
<evidence type="ECO:0000256" key="2">
    <source>
        <dbReference type="ARBA" id="ARBA00022475"/>
    </source>
</evidence>
<feature type="transmembrane region" description="Helical" evidence="6">
    <location>
        <begin position="290"/>
        <end position="308"/>
    </location>
</feature>
<dbReference type="Gene3D" id="1.20.1250.20">
    <property type="entry name" value="MFS general substrate transporter like domains"/>
    <property type="match status" value="1"/>
</dbReference>
<feature type="transmembrane region" description="Helical" evidence="6">
    <location>
        <begin position="102"/>
        <end position="123"/>
    </location>
</feature>
<comment type="subcellular location">
    <subcellularLocation>
        <location evidence="1">Cell membrane</location>
        <topology evidence="1">Multi-pass membrane protein</topology>
    </subcellularLocation>
</comment>
<sequence>MRPLAAHPWAGLYVLAFAVLGAITTEVVPIGLVPEIVTAFGVDEAGAGSLISLYAILVAVTAVPLTRLTARAPRKPLLLVTLAVFTLSNTLAALAPTFAWLMAARAIGGVAHALFFAISIGYASRIAPKGQTGRAMALVATGVSAGLILGVPAGTALAEAVGWRLAFAVLAVLVTLAGIAASVLLPPVSHDVSAGRTLVPGGGRMLLIAGLSGAAFLGYYTLYTYVSPLLLAAGLPPVWLSAVLVGIGATGLVGIRIAAPRLDHHPYGWMVAVPAAIAVAQLGVALAFPHLALVLVAAALWTAAFGPVNSTYQNTLVRAGREGPEMAGAWINVLSNAGIAGGSALGGVLVTGPGYAAAGLVGAGIVLGALLVTLVARRLLTF</sequence>
<feature type="domain" description="Major facilitator superfamily (MFS) profile" evidence="7">
    <location>
        <begin position="10"/>
        <end position="380"/>
    </location>
</feature>
<gene>
    <name evidence="8" type="ORF">J2Y69_001184</name>
</gene>
<evidence type="ECO:0000313" key="9">
    <source>
        <dbReference type="Proteomes" id="UP001259347"/>
    </source>
</evidence>
<protein>
    <submittedName>
        <fullName evidence="8">Multidrug resistance protein</fullName>
    </submittedName>
</protein>
<evidence type="ECO:0000256" key="4">
    <source>
        <dbReference type="ARBA" id="ARBA00022989"/>
    </source>
</evidence>
<feature type="transmembrane region" description="Helical" evidence="6">
    <location>
        <begin position="163"/>
        <end position="185"/>
    </location>
</feature>
<comment type="caution">
    <text evidence="8">The sequence shown here is derived from an EMBL/GenBank/DDBJ whole genome shotgun (WGS) entry which is preliminary data.</text>
</comment>
<feature type="transmembrane region" description="Helical" evidence="6">
    <location>
        <begin position="238"/>
        <end position="259"/>
    </location>
</feature>
<feature type="transmembrane region" description="Helical" evidence="6">
    <location>
        <begin position="135"/>
        <end position="157"/>
    </location>
</feature>
<feature type="transmembrane region" description="Helical" evidence="6">
    <location>
        <begin position="355"/>
        <end position="376"/>
    </location>
</feature>
<dbReference type="PANTHER" id="PTHR43124">
    <property type="entry name" value="PURINE EFFLUX PUMP PBUE"/>
    <property type="match status" value="1"/>
</dbReference>
<keyword evidence="3 6" id="KW-0812">Transmembrane</keyword>
<dbReference type="RefSeq" id="WP_310018551.1">
    <property type="nucleotide sequence ID" value="NZ_JAVDUM010000004.1"/>
</dbReference>
<feature type="transmembrane region" description="Helical" evidence="6">
    <location>
        <begin position="266"/>
        <end position="284"/>
    </location>
</feature>
<organism evidence="8 9">
    <name type="scientific">Microbacterium resistens</name>
    <dbReference type="NCBI Taxonomy" id="156977"/>
    <lineage>
        <taxon>Bacteria</taxon>
        <taxon>Bacillati</taxon>
        <taxon>Actinomycetota</taxon>
        <taxon>Actinomycetes</taxon>
        <taxon>Micrococcales</taxon>
        <taxon>Microbacteriaceae</taxon>
        <taxon>Microbacterium</taxon>
    </lineage>
</organism>
<dbReference type="Proteomes" id="UP001259347">
    <property type="component" value="Unassembled WGS sequence"/>
</dbReference>
<proteinExistence type="predicted"/>
<dbReference type="InterPro" id="IPR020846">
    <property type="entry name" value="MFS_dom"/>
</dbReference>
<evidence type="ECO:0000256" key="3">
    <source>
        <dbReference type="ARBA" id="ARBA00022692"/>
    </source>
</evidence>
<dbReference type="Pfam" id="PF07690">
    <property type="entry name" value="MFS_1"/>
    <property type="match status" value="1"/>
</dbReference>
<evidence type="ECO:0000256" key="6">
    <source>
        <dbReference type="SAM" id="Phobius"/>
    </source>
</evidence>
<feature type="transmembrane region" description="Helical" evidence="6">
    <location>
        <begin position="45"/>
        <end position="65"/>
    </location>
</feature>
<keyword evidence="2" id="KW-1003">Cell membrane</keyword>
<reference evidence="8 9" key="1">
    <citation type="submission" date="2023-07" db="EMBL/GenBank/DDBJ databases">
        <title>Sorghum-associated microbial communities from plants grown in Nebraska, USA.</title>
        <authorList>
            <person name="Schachtman D."/>
        </authorList>
    </citation>
    <scope>NUCLEOTIDE SEQUENCE [LARGE SCALE GENOMIC DNA]</scope>
    <source>
        <strain evidence="8 9">2980</strain>
    </source>
</reference>
<dbReference type="EMBL" id="JAVDUM010000004">
    <property type="protein sequence ID" value="MDR6866591.1"/>
    <property type="molecule type" value="Genomic_DNA"/>
</dbReference>
<feature type="transmembrane region" description="Helical" evidence="6">
    <location>
        <begin position="329"/>
        <end position="349"/>
    </location>
</feature>
<dbReference type="CDD" id="cd17324">
    <property type="entry name" value="MFS_NepI_like"/>
    <property type="match status" value="1"/>
</dbReference>
<evidence type="ECO:0000313" key="8">
    <source>
        <dbReference type="EMBL" id="MDR6866591.1"/>
    </source>
</evidence>
<keyword evidence="5 6" id="KW-0472">Membrane</keyword>
<name>A0ABU1SAF4_9MICO</name>
<keyword evidence="4 6" id="KW-1133">Transmembrane helix</keyword>
<dbReference type="InterPro" id="IPR011701">
    <property type="entry name" value="MFS"/>
</dbReference>
<evidence type="ECO:0000259" key="7">
    <source>
        <dbReference type="PROSITE" id="PS50850"/>
    </source>
</evidence>
<dbReference type="PANTHER" id="PTHR43124:SF3">
    <property type="entry name" value="CHLORAMPHENICOL EFFLUX PUMP RV0191"/>
    <property type="match status" value="1"/>
</dbReference>
<dbReference type="PROSITE" id="PS50850">
    <property type="entry name" value="MFS"/>
    <property type="match status" value="1"/>
</dbReference>
<evidence type="ECO:0000256" key="5">
    <source>
        <dbReference type="ARBA" id="ARBA00023136"/>
    </source>
</evidence>
<dbReference type="InterPro" id="IPR050189">
    <property type="entry name" value="MFS_Efflux_Transporters"/>
</dbReference>
<feature type="transmembrane region" description="Helical" evidence="6">
    <location>
        <begin position="77"/>
        <end position="96"/>
    </location>
</feature>
<dbReference type="InterPro" id="IPR036259">
    <property type="entry name" value="MFS_trans_sf"/>
</dbReference>
<feature type="transmembrane region" description="Helical" evidence="6">
    <location>
        <begin position="12"/>
        <end position="33"/>
    </location>
</feature>